<dbReference type="InterPro" id="IPR040358">
    <property type="entry name" value="At4g22758-like"/>
</dbReference>
<dbReference type="InterPro" id="IPR055482">
    <property type="entry name" value="DUF7054"/>
</dbReference>
<sequence length="133" mass="15286">MMIKKKKNSDSGNVKKKRFLITVNVLGSSGPLRFVVNDDDKVSEVIDSSLKMYARSGRLPVLGSDFNKFLLYPSNADQSEAMKANEVVGSCDERTFVMCKKQNHPHMTDSRSDMITRYRWSRGWKTWFKILTL</sequence>
<evidence type="ECO:0000259" key="1">
    <source>
        <dbReference type="Pfam" id="PF23156"/>
    </source>
</evidence>
<evidence type="ECO:0000313" key="2">
    <source>
        <dbReference type="EMBL" id="KAF5791486.1"/>
    </source>
</evidence>
<dbReference type="InParanoid" id="A0A251TWV6"/>
<reference evidence="2 4" key="1">
    <citation type="journal article" date="2017" name="Nature">
        <title>The sunflower genome provides insights into oil metabolism, flowering and Asterid evolution.</title>
        <authorList>
            <person name="Badouin H."/>
            <person name="Gouzy J."/>
            <person name="Grassa C.J."/>
            <person name="Murat F."/>
            <person name="Staton S.E."/>
            <person name="Cottret L."/>
            <person name="Lelandais-Briere C."/>
            <person name="Owens G.L."/>
            <person name="Carrere S."/>
            <person name="Mayjonade B."/>
            <person name="Legrand L."/>
            <person name="Gill N."/>
            <person name="Kane N.C."/>
            <person name="Bowers J.E."/>
            <person name="Hubner S."/>
            <person name="Bellec A."/>
            <person name="Berard A."/>
            <person name="Berges H."/>
            <person name="Blanchet N."/>
            <person name="Boniface M.C."/>
            <person name="Brunel D."/>
            <person name="Catrice O."/>
            <person name="Chaidir N."/>
            <person name="Claudel C."/>
            <person name="Donnadieu C."/>
            <person name="Faraut T."/>
            <person name="Fievet G."/>
            <person name="Helmstetter N."/>
            <person name="King M."/>
            <person name="Knapp S.J."/>
            <person name="Lai Z."/>
            <person name="Le Paslier M.C."/>
            <person name="Lippi Y."/>
            <person name="Lorenzon L."/>
            <person name="Mandel J.R."/>
            <person name="Marage G."/>
            <person name="Marchand G."/>
            <person name="Marquand E."/>
            <person name="Bret-Mestries E."/>
            <person name="Morien E."/>
            <person name="Nambeesan S."/>
            <person name="Nguyen T."/>
            <person name="Pegot-Espagnet P."/>
            <person name="Pouilly N."/>
            <person name="Raftis F."/>
            <person name="Sallet E."/>
            <person name="Schiex T."/>
            <person name="Thomas J."/>
            <person name="Vandecasteele C."/>
            <person name="Vares D."/>
            <person name="Vear F."/>
            <person name="Vautrin S."/>
            <person name="Crespi M."/>
            <person name="Mangin B."/>
            <person name="Burke J.M."/>
            <person name="Salse J."/>
            <person name="Munos S."/>
            <person name="Vincourt P."/>
            <person name="Rieseberg L.H."/>
            <person name="Langlade N.B."/>
        </authorList>
    </citation>
    <scope>NUCLEOTIDE SEQUENCE [LARGE SCALE GENOMIC DNA]</scope>
    <source>
        <strain evidence="4">cv. SF193</strain>
        <tissue evidence="2">Leaves</tissue>
    </source>
</reference>
<evidence type="ECO:0000313" key="3">
    <source>
        <dbReference type="EMBL" id="OTG15600.1"/>
    </source>
</evidence>
<protein>
    <recommendedName>
        <fullName evidence="1">DUF7054 domain-containing protein</fullName>
    </recommendedName>
</protein>
<feature type="domain" description="DUF7054" evidence="1">
    <location>
        <begin position="15"/>
        <end position="99"/>
    </location>
</feature>
<keyword evidence="4" id="KW-1185">Reference proteome</keyword>
<dbReference type="EMBL" id="CM007898">
    <property type="protein sequence ID" value="OTG15600.1"/>
    <property type="molecule type" value="Genomic_DNA"/>
</dbReference>
<dbReference type="Proteomes" id="UP000215914">
    <property type="component" value="Chromosome 9"/>
</dbReference>
<gene>
    <name evidence="3" type="ORF">HannXRQ_Chr09g0262161</name>
    <name evidence="2" type="ORF">HanXRQr2_Chr09g0395341</name>
</gene>
<dbReference type="Gramene" id="mRNA:HanXRQr2_Chr09g0395341">
    <property type="protein sequence ID" value="mRNA:HanXRQr2_Chr09g0395341"/>
    <property type="gene ID" value="HanXRQr2_Chr09g0395341"/>
</dbReference>
<dbReference type="OrthoDB" id="1919859at2759"/>
<name>A0A251TWV6_HELAN</name>
<organism evidence="3 4">
    <name type="scientific">Helianthus annuus</name>
    <name type="common">Common sunflower</name>
    <dbReference type="NCBI Taxonomy" id="4232"/>
    <lineage>
        <taxon>Eukaryota</taxon>
        <taxon>Viridiplantae</taxon>
        <taxon>Streptophyta</taxon>
        <taxon>Embryophyta</taxon>
        <taxon>Tracheophyta</taxon>
        <taxon>Spermatophyta</taxon>
        <taxon>Magnoliopsida</taxon>
        <taxon>eudicotyledons</taxon>
        <taxon>Gunneridae</taxon>
        <taxon>Pentapetalae</taxon>
        <taxon>asterids</taxon>
        <taxon>campanulids</taxon>
        <taxon>Asterales</taxon>
        <taxon>Asteraceae</taxon>
        <taxon>Asteroideae</taxon>
        <taxon>Heliantheae alliance</taxon>
        <taxon>Heliantheae</taxon>
        <taxon>Helianthus</taxon>
    </lineage>
</organism>
<dbReference type="AlphaFoldDB" id="A0A251TWV6"/>
<dbReference type="EMBL" id="MNCJ02000324">
    <property type="protein sequence ID" value="KAF5791486.1"/>
    <property type="molecule type" value="Genomic_DNA"/>
</dbReference>
<proteinExistence type="predicted"/>
<reference evidence="2" key="3">
    <citation type="submission" date="2020-06" db="EMBL/GenBank/DDBJ databases">
        <title>Helianthus annuus Genome sequencing and assembly Release 2.</title>
        <authorList>
            <person name="Gouzy J."/>
            <person name="Langlade N."/>
            <person name="Munos S."/>
        </authorList>
    </citation>
    <scope>NUCLEOTIDE SEQUENCE</scope>
    <source>
        <tissue evidence="2">Leaves</tissue>
    </source>
</reference>
<dbReference type="OMA" id="KAWIMAQ"/>
<accession>A0A251TWV6</accession>
<reference evidence="3" key="2">
    <citation type="submission" date="2017-02" db="EMBL/GenBank/DDBJ databases">
        <title>Sunflower complete genome.</title>
        <authorList>
            <person name="Langlade N."/>
            <person name="Munos S."/>
        </authorList>
    </citation>
    <scope>NUCLEOTIDE SEQUENCE [LARGE SCALE GENOMIC DNA]</scope>
    <source>
        <tissue evidence="3">Leaves</tissue>
    </source>
</reference>
<dbReference type="Pfam" id="PF23156">
    <property type="entry name" value="DUF7054"/>
    <property type="match status" value="1"/>
</dbReference>
<evidence type="ECO:0000313" key="4">
    <source>
        <dbReference type="Proteomes" id="UP000215914"/>
    </source>
</evidence>
<dbReference type="PANTHER" id="PTHR33270:SF5">
    <property type="entry name" value="GB|AAC00605.1"/>
    <property type="match status" value="1"/>
</dbReference>
<dbReference type="PANTHER" id="PTHR33270">
    <property type="entry name" value="BNAC05G50380D PROTEIN"/>
    <property type="match status" value="1"/>
</dbReference>